<dbReference type="InterPro" id="IPR007690">
    <property type="entry name" value="T2SS_GspM"/>
</dbReference>
<proteinExistence type="inferred from homology"/>
<evidence type="ECO:0000256" key="3">
    <source>
        <dbReference type="ARBA" id="ARBA00022448"/>
    </source>
</evidence>
<sequence length="149" mass="16714">MKSVIRDIWRRRTARERGLLAALAMMFAALMLWQGIWRPLHRALELQEQRRLQLTTQARQLTRLPARTKGALVARELQEDAARRGIVLKTLNAQAGQLRVGIASTNADALLTWLLTLEAQGAAEVLTLEMQGNTPSDGNVRADILLEPR</sequence>
<keyword evidence="6 10" id="KW-0812">Transmembrane</keyword>
<dbReference type="EMBL" id="JAGFEW010000018">
    <property type="protein sequence ID" value="MBV5095975.1"/>
    <property type="molecule type" value="Genomic_DNA"/>
</dbReference>
<name>A0A949Q583_9ENTR</name>
<evidence type="ECO:0000313" key="12">
    <source>
        <dbReference type="Proteomes" id="UP000746420"/>
    </source>
</evidence>
<evidence type="ECO:0000256" key="1">
    <source>
        <dbReference type="ARBA" id="ARBA00004377"/>
    </source>
</evidence>
<reference evidence="11 12" key="1">
    <citation type="submission" date="2021-03" db="EMBL/GenBank/DDBJ databases">
        <title>Tenobrionicola molitorae gen. nov., sp. nov. and Tenobrionicola larvae sp. nov., isolated from larvae of the mealworm Tenobrio molitor L., a proposal to transfer Erwinia teleogrylli Liu et al. 2016 to a new genus Entomohabitans as Entomohabitans teleogrylli comb. nov.</title>
        <authorList>
            <person name="Lee S.D."/>
            <person name="Yang H.L."/>
            <person name="Kim I.S."/>
        </authorList>
    </citation>
    <scope>NUCLEOTIDE SEQUENCE [LARGE SCALE GENOMIC DNA]</scope>
    <source>
        <strain evidence="11 12">YMB-R21</strain>
    </source>
</reference>
<dbReference type="AlphaFoldDB" id="A0A949Q583"/>
<protein>
    <submittedName>
        <fullName evidence="11">Type II secretion system protein M</fullName>
    </submittedName>
</protein>
<comment type="similarity">
    <text evidence="2">Belongs to the GSP M family.</text>
</comment>
<keyword evidence="3" id="KW-0813">Transport</keyword>
<feature type="transmembrane region" description="Helical" evidence="10">
    <location>
        <begin position="20"/>
        <end position="37"/>
    </location>
</feature>
<evidence type="ECO:0000256" key="6">
    <source>
        <dbReference type="ARBA" id="ARBA00022692"/>
    </source>
</evidence>
<evidence type="ECO:0000256" key="8">
    <source>
        <dbReference type="ARBA" id="ARBA00022989"/>
    </source>
</evidence>
<evidence type="ECO:0000313" key="11">
    <source>
        <dbReference type="EMBL" id="MBV5095975.1"/>
    </source>
</evidence>
<dbReference type="GO" id="GO:0015627">
    <property type="term" value="C:type II protein secretion system complex"/>
    <property type="evidence" value="ECO:0007669"/>
    <property type="project" value="InterPro"/>
</dbReference>
<keyword evidence="4" id="KW-1003">Cell membrane</keyword>
<keyword evidence="8 10" id="KW-1133">Transmembrane helix</keyword>
<accession>A0A949Q583</accession>
<dbReference type="GO" id="GO:0015628">
    <property type="term" value="P:protein secretion by the type II secretion system"/>
    <property type="evidence" value="ECO:0007669"/>
    <property type="project" value="InterPro"/>
</dbReference>
<keyword evidence="7" id="KW-0653">Protein transport</keyword>
<keyword evidence="12" id="KW-1185">Reference proteome</keyword>
<gene>
    <name evidence="11" type="ORF">JZ788_09585</name>
</gene>
<comment type="subcellular location">
    <subcellularLocation>
        <location evidence="1">Cell inner membrane</location>
        <topology evidence="1">Single-pass membrane protein</topology>
    </subcellularLocation>
</comment>
<dbReference type="SUPFAM" id="SSF103054">
    <property type="entry name" value="General secretion pathway protein M, EpsM"/>
    <property type="match status" value="1"/>
</dbReference>
<dbReference type="GO" id="GO:0005886">
    <property type="term" value="C:plasma membrane"/>
    <property type="evidence" value="ECO:0007669"/>
    <property type="project" value="UniProtKB-SubCell"/>
</dbReference>
<evidence type="ECO:0000256" key="2">
    <source>
        <dbReference type="ARBA" id="ARBA00010637"/>
    </source>
</evidence>
<dbReference type="Proteomes" id="UP000746420">
    <property type="component" value="Unassembled WGS sequence"/>
</dbReference>
<evidence type="ECO:0000256" key="10">
    <source>
        <dbReference type="SAM" id="Phobius"/>
    </source>
</evidence>
<dbReference type="RefSeq" id="WP_249938868.1">
    <property type="nucleotide sequence ID" value="NZ_JAGFEW010000018.1"/>
</dbReference>
<evidence type="ECO:0000256" key="4">
    <source>
        <dbReference type="ARBA" id="ARBA00022475"/>
    </source>
</evidence>
<dbReference type="Gene3D" id="3.30.1360.100">
    <property type="entry name" value="General secretion pathway protein M, EpsM"/>
    <property type="match status" value="1"/>
</dbReference>
<evidence type="ECO:0000256" key="9">
    <source>
        <dbReference type="ARBA" id="ARBA00023136"/>
    </source>
</evidence>
<organism evidence="11 12">
    <name type="scientific">Tenebrionicola larvae</name>
    <dbReference type="NCBI Taxonomy" id="2815733"/>
    <lineage>
        <taxon>Bacteria</taxon>
        <taxon>Pseudomonadati</taxon>
        <taxon>Pseudomonadota</taxon>
        <taxon>Gammaproteobacteria</taxon>
        <taxon>Enterobacterales</taxon>
        <taxon>Enterobacteriaceae</taxon>
        <taxon>Tenebrionibacter/Tenebrionicola group</taxon>
        <taxon>Tenebrionicola</taxon>
    </lineage>
</organism>
<comment type="caution">
    <text evidence="11">The sequence shown here is derived from an EMBL/GenBank/DDBJ whole genome shotgun (WGS) entry which is preliminary data.</text>
</comment>
<dbReference type="InterPro" id="IPR023229">
    <property type="entry name" value="T2SS_M_periplasmic_sf"/>
</dbReference>
<evidence type="ECO:0000256" key="5">
    <source>
        <dbReference type="ARBA" id="ARBA00022519"/>
    </source>
</evidence>
<evidence type="ECO:0000256" key="7">
    <source>
        <dbReference type="ARBA" id="ARBA00022927"/>
    </source>
</evidence>
<keyword evidence="9 10" id="KW-0472">Membrane</keyword>
<dbReference type="Pfam" id="PF04612">
    <property type="entry name" value="T2SSM"/>
    <property type="match status" value="1"/>
</dbReference>
<keyword evidence="5" id="KW-0997">Cell inner membrane</keyword>